<protein>
    <submittedName>
        <fullName evidence="1">Uncharacterized protein</fullName>
    </submittedName>
</protein>
<dbReference type="OMA" id="WQERERW"/>
<dbReference type="HOGENOM" id="CLU_1402198_0_0_1"/>
<comment type="caution">
    <text evidence="1">The sequence shown here is derived from an EMBL/GenBank/DDBJ whole genome shotgun (WGS) entry which is preliminary data.</text>
</comment>
<sequence length="185" mass="21194">MGDTLRTFLCQGWRRDSFSNYNIHFKQNGTGSLFGVSDSDMHAGIYAVIEWEATDPSVLKQIVGAKPYGDNTQLLSEFELKITIKKRASREGLGKAYVHAGRLKEEAFLPKKYMVRLEKGKFTPPQDKDPDGRVMWRSMSPYNYHLVFDKSPYPPREHWKDGTVWDAVMGAQECKEFHGGSVKRK</sequence>
<dbReference type="EMBL" id="AOKY01000857">
    <property type="protein sequence ID" value="KDB20266.1"/>
    <property type="molecule type" value="Genomic_DNA"/>
</dbReference>
<dbReference type="AlphaFoldDB" id="A0A059IXC2"/>
<gene>
    <name evidence="1" type="ORF">H109_07770</name>
</gene>
<accession>A0A059IXC2</accession>
<keyword evidence="2" id="KW-1185">Reference proteome</keyword>
<dbReference type="OrthoDB" id="2935237at2759"/>
<reference evidence="1 2" key="1">
    <citation type="submission" date="2014-02" db="EMBL/GenBank/DDBJ databases">
        <title>The Genome Sequence of Trichophyton interdigitale MR816.</title>
        <authorList>
            <consortium name="The Broad Institute Genomics Platform"/>
            <person name="Cuomo C.A."/>
            <person name="White T.C."/>
            <person name="Graser Y."/>
            <person name="Martinez-Rossi N."/>
            <person name="Heitman J."/>
            <person name="Young S.K."/>
            <person name="Zeng Q."/>
            <person name="Gargeya S."/>
            <person name="Abouelleil A."/>
            <person name="Alvarado L."/>
            <person name="Chapman S.B."/>
            <person name="Gainer-Dewar J."/>
            <person name="Goldberg J."/>
            <person name="Griggs A."/>
            <person name="Gujja S."/>
            <person name="Hansen M."/>
            <person name="Howarth C."/>
            <person name="Imamovic A."/>
            <person name="Larimer J."/>
            <person name="Martinez D."/>
            <person name="Murphy C."/>
            <person name="Pearson M.D."/>
            <person name="Persinoti G."/>
            <person name="Poon T."/>
            <person name="Priest M."/>
            <person name="Roberts A.D."/>
            <person name="Saif S."/>
            <person name="Shea T.D."/>
            <person name="Sykes S.N."/>
            <person name="Wortman J."/>
            <person name="Nusbaum C."/>
            <person name="Birren B."/>
        </authorList>
    </citation>
    <scope>NUCLEOTIDE SEQUENCE [LARGE SCALE GENOMIC DNA]</scope>
    <source>
        <strain evidence="1 2">MR816</strain>
    </source>
</reference>
<name>A0A059IXC2_TRIIM</name>
<dbReference type="Proteomes" id="UP000024533">
    <property type="component" value="Unassembled WGS sequence"/>
</dbReference>
<evidence type="ECO:0000313" key="1">
    <source>
        <dbReference type="EMBL" id="KDB20266.1"/>
    </source>
</evidence>
<organism evidence="1 2">
    <name type="scientific">Trichophyton interdigitale (strain MR816)</name>
    <dbReference type="NCBI Taxonomy" id="1215338"/>
    <lineage>
        <taxon>Eukaryota</taxon>
        <taxon>Fungi</taxon>
        <taxon>Dikarya</taxon>
        <taxon>Ascomycota</taxon>
        <taxon>Pezizomycotina</taxon>
        <taxon>Eurotiomycetes</taxon>
        <taxon>Eurotiomycetidae</taxon>
        <taxon>Onygenales</taxon>
        <taxon>Arthrodermataceae</taxon>
        <taxon>Trichophyton</taxon>
    </lineage>
</organism>
<evidence type="ECO:0000313" key="2">
    <source>
        <dbReference type="Proteomes" id="UP000024533"/>
    </source>
</evidence>
<proteinExistence type="predicted"/>